<dbReference type="OrthoDB" id="4062651at2759"/>
<gene>
    <name evidence="6" type="ORF">AOQ84DRAFT_426230</name>
</gene>
<dbReference type="PANTHER" id="PTHR24055">
    <property type="entry name" value="MITOGEN-ACTIVATED PROTEIN KINASE"/>
    <property type="match status" value="1"/>
</dbReference>
<evidence type="ECO:0000256" key="3">
    <source>
        <dbReference type="ARBA" id="ARBA00022840"/>
    </source>
</evidence>
<keyword evidence="7" id="KW-1185">Reference proteome</keyword>
<keyword evidence="1" id="KW-0418">Kinase</keyword>
<proteinExistence type="predicted"/>
<accession>A0A8E2JVH8</accession>
<reference evidence="6 7" key="1">
    <citation type="journal article" date="2016" name="Nat. Commun.">
        <title>Ectomycorrhizal ecology is imprinted in the genome of the dominant symbiotic fungus Cenococcum geophilum.</title>
        <authorList>
            <consortium name="DOE Joint Genome Institute"/>
            <person name="Peter M."/>
            <person name="Kohler A."/>
            <person name="Ohm R.A."/>
            <person name="Kuo A."/>
            <person name="Krutzmann J."/>
            <person name="Morin E."/>
            <person name="Arend M."/>
            <person name="Barry K.W."/>
            <person name="Binder M."/>
            <person name="Choi C."/>
            <person name="Clum A."/>
            <person name="Copeland A."/>
            <person name="Grisel N."/>
            <person name="Haridas S."/>
            <person name="Kipfer T."/>
            <person name="LaButti K."/>
            <person name="Lindquist E."/>
            <person name="Lipzen A."/>
            <person name="Maire R."/>
            <person name="Meier B."/>
            <person name="Mihaltcheva S."/>
            <person name="Molinier V."/>
            <person name="Murat C."/>
            <person name="Poggeler S."/>
            <person name="Quandt C.A."/>
            <person name="Sperisen C."/>
            <person name="Tritt A."/>
            <person name="Tisserant E."/>
            <person name="Crous P.W."/>
            <person name="Henrissat B."/>
            <person name="Nehls U."/>
            <person name="Egli S."/>
            <person name="Spatafora J.W."/>
            <person name="Grigoriev I.V."/>
            <person name="Martin F.M."/>
        </authorList>
    </citation>
    <scope>NUCLEOTIDE SEQUENCE [LARGE SCALE GENOMIC DNA]</scope>
    <source>
        <strain evidence="6 7">CBS 207.34</strain>
    </source>
</reference>
<keyword evidence="1" id="KW-0723">Serine/threonine-protein kinase</keyword>
<dbReference type="Gene3D" id="1.10.510.10">
    <property type="entry name" value="Transferase(Phosphotransferase) domain 1"/>
    <property type="match status" value="1"/>
</dbReference>
<dbReference type="Proteomes" id="UP000250140">
    <property type="component" value="Unassembled WGS sequence"/>
</dbReference>
<evidence type="ECO:0000256" key="1">
    <source>
        <dbReference type="ARBA" id="ARBA00022527"/>
    </source>
</evidence>
<keyword evidence="2" id="KW-0547">Nucleotide-binding</keyword>
<organism evidence="6 7">
    <name type="scientific">Glonium stellatum</name>
    <dbReference type="NCBI Taxonomy" id="574774"/>
    <lineage>
        <taxon>Eukaryota</taxon>
        <taxon>Fungi</taxon>
        <taxon>Dikarya</taxon>
        <taxon>Ascomycota</taxon>
        <taxon>Pezizomycotina</taxon>
        <taxon>Dothideomycetes</taxon>
        <taxon>Pleosporomycetidae</taxon>
        <taxon>Gloniales</taxon>
        <taxon>Gloniaceae</taxon>
        <taxon>Glonium</taxon>
    </lineage>
</organism>
<dbReference type="InterPro" id="IPR000719">
    <property type="entry name" value="Prot_kinase_dom"/>
</dbReference>
<protein>
    <recommendedName>
        <fullName evidence="5">Protein kinase domain-containing protein</fullName>
    </recommendedName>
</protein>
<dbReference type="InterPro" id="IPR011009">
    <property type="entry name" value="Kinase-like_dom_sf"/>
</dbReference>
<evidence type="ECO:0000256" key="4">
    <source>
        <dbReference type="SAM" id="Phobius"/>
    </source>
</evidence>
<dbReference type="InterPro" id="IPR050117">
    <property type="entry name" value="MAPK"/>
</dbReference>
<keyword evidence="3" id="KW-0067">ATP-binding</keyword>
<dbReference type="Pfam" id="PF00069">
    <property type="entry name" value="Pkinase"/>
    <property type="match status" value="1"/>
</dbReference>
<feature type="transmembrane region" description="Helical" evidence="4">
    <location>
        <begin position="650"/>
        <end position="671"/>
    </location>
</feature>
<dbReference type="SUPFAM" id="SSF56112">
    <property type="entry name" value="Protein kinase-like (PK-like)"/>
    <property type="match status" value="1"/>
</dbReference>
<evidence type="ECO:0000313" key="7">
    <source>
        <dbReference type="Proteomes" id="UP000250140"/>
    </source>
</evidence>
<sequence length="774" mass="87810">MTCSKDVEKICSRLYAKCAGDKSSSFIAWAYIKEILNEDVVSQLVAQCNTHHGLFTREQIRTDIFNRGRRILAILVLIERVHRVIRFFESDSLDDNRLPMSEHDLDKIFESNRYQCSRFYETQFIVNAPKFEEGVYRRLHDWTRMPFLKEVPLENQGYNSHVSIVTVPMDYINYVIPQSSTHSSTQSSRDPLLASANCCDGDFEKFGPIKRIEVVRKELKPFDKETKELVIHPPLEWTKDACLAALIGLSDAITYIHHFTSKDDDFPKIGCHNDLKPKNVLVDTSNEKFILIDFGLAEVHAPIESQDLQTRMSRDDYAPPAQKIQPTQNDMWAFGCIMNEMIVYLHDLDRNSNTVDDYRRTRKVEMPGPWKQTFYTFHGISKPNDGVEDRFKQIKQSGSPLIKNLAELNRQILEIQSNKRLCDAKDVTQKLQDIQKSSVMAGLHVGERPEQTSFTLLPGASSSQPLLHTVQNEHVVQELAASPSPSVLSTKKHPLPSNLLPKARPMIPKVDSGVSYKSFLLPTSITSERSQKRAKHIWIFSEGGQGIRQWAFATTLGTLALYCSSSDSFEQLLSHVAARITDSALRSRSSGRLIVLSHFVPTSEPAQTKSIGLDVARSFVSQLFKAHNGGNAVSDYDVSVALARNDAKSVMAVFVSLFATLPLGVVVVCVIDRLLDLHELRSDSEIQAIKEVTKALTSIASREVSDGPRMKLFMTFPESKYPSPELRMYDIKVEDSLCFDYNLAYQDAHILTDQFWEIYSLHWCQGNKRELIHN</sequence>
<dbReference type="GO" id="GO:0004674">
    <property type="term" value="F:protein serine/threonine kinase activity"/>
    <property type="evidence" value="ECO:0007669"/>
    <property type="project" value="UniProtKB-KW"/>
</dbReference>
<evidence type="ECO:0000259" key="5">
    <source>
        <dbReference type="PROSITE" id="PS50011"/>
    </source>
</evidence>
<dbReference type="GO" id="GO:0005524">
    <property type="term" value="F:ATP binding"/>
    <property type="evidence" value="ECO:0007669"/>
    <property type="project" value="UniProtKB-KW"/>
</dbReference>
<evidence type="ECO:0000313" key="6">
    <source>
        <dbReference type="EMBL" id="OCL10744.1"/>
    </source>
</evidence>
<keyword evidence="4" id="KW-1133">Transmembrane helix</keyword>
<name>A0A8E2JVH8_9PEZI</name>
<evidence type="ECO:0000256" key="2">
    <source>
        <dbReference type="ARBA" id="ARBA00022741"/>
    </source>
</evidence>
<dbReference type="PROSITE" id="PS50011">
    <property type="entry name" value="PROTEIN_KINASE_DOM"/>
    <property type="match status" value="1"/>
</dbReference>
<dbReference type="EMBL" id="KV749175">
    <property type="protein sequence ID" value="OCL10744.1"/>
    <property type="molecule type" value="Genomic_DNA"/>
</dbReference>
<keyword evidence="4" id="KW-0812">Transmembrane</keyword>
<keyword evidence="1" id="KW-0808">Transferase</keyword>
<keyword evidence="4" id="KW-0472">Membrane</keyword>
<feature type="domain" description="Protein kinase" evidence="5">
    <location>
        <begin position="120"/>
        <end position="432"/>
    </location>
</feature>
<dbReference type="AlphaFoldDB" id="A0A8E2JVH8"/>